<evidence type="ECO:0000313" key="2">
    <source>
        <dbReference type="EMBL" id="MFD0622396.1"/>
    </source>
</evidence>
<gene>
    <name evidence="1" type="ORF">ACFQ2K_04735</name>
    <name evidence="2" type="ORF">ACFQ2K_05700</name>
</gene>
<evidence type="ECO:0000313" key="1">
    <source>
        <dbReference type="EMBL" id="MFD0622227.1"/>
    </source>
</evidence>
<reference evidence="2" key="1">
    <citation type="journal article" date="2014" name="Int. J. Syst. Evol. Microbiol.">
        <title>Complete genome of a new Firmicutes species belonging to the dominant human colonic microbiota ('Ruminococcus bicirculans') reveals two chromosomes and a selective capacity to utilize plant glucans.</title>
        <authorList>
            <consortium name="NISC Comparative Sequencing Program"/>
            <person name="Wegmann U."/>
            <person name="Louis P."/>
            <person name="Goesmann A."/>
            <person name="Henrissat B."/>
            <person name="Duncan S.H."/>
            <person name="Flint H.J."/>
        </authorList>
    </citation>
    <scope>NUCLEOTIDE SEQUENCE</scope>
    <source>
        <strain evidence="2">JCM 12607</strain>
    </source>
</reference>
<protein>
    <submittedName>
        <fullName evidence="2">Uncharacterized protein</fullName>
    </submittedName>
</protein>
<dbReference type="Proteomes" id="UP001596915">
    <property type="component" value="Unassembled WGS sequence"/>
</dbReference>
<keyword evidence="3" id="KW-1185">Reference proteome</keyword>
<reference evidence="3" key="2">
    <citation type="journal article" date="2019" name="Int. J. Syst. Evol. Microbiol.">
        <title>The Global Catalogue of Microorganisms (GCM) 10K type strain sequencing project: providing services to taxonomists for standard genome sequencing and annotation.</title>
        <authorList>
            <consortium name="The Broad Institute Genomics Platform"/>
            <consortium name="The Broad Institute Genome Sequencing Center for Infectious Disease"/>
            <person name="Wu L."/>
            <person name="Ma J."/>
        </authorList>
    </citation>
    <scope>NUCLEOTIDE SEQUENCE [LARGE SCALE GENOMIC DNA]</scope>
    <source>
        <strain evidence="3">JCM 12607</strain>
    </source>
</reference>
<evidence type="ECO:0000313" key="3">
    <source>
        <dbReference type="Proteomes" id="UP001596915"/>
    </source>
</evidence>
<comment type="caution">
    <text evidence="2">The sequence shown here is derived from an EMBL/GenBank/DDBJ whole genome shotgun (WGS) entry which is preliminary data.</text>
</comment>
<dbReference type="EMBL" id="JBHTGL010000005">
    <property type="protein sequence ID" value="MFD0622227.1"/>
    <property type="molecule type" value="Genomic_DNA"/>
</dbReference>
<organism evidence="2 3">
    <name type="scientific">Streptomyces sanglieri</name>
    <dbReference type="NCBI Taxonomy" id="193460"/>
    <lineage>
        <taxon>Bacteria</taxon>
        <taxon>Bacillati</taxon>
        <taxon>Actinomycetota</taxon>
        <taxon>Actinomycetes</taxon>
        <taxon>Kitasatosporales</taxon>
        <taxon>Streptomycetaceae</taxon>
        <taxon>Streptomyces</taxon>
    </lineage>
</organism>
<accession>A0ABW2WPY4</accession>
<dbReference type="InterPro" id="IPR045993">
    <property type="entry name" value="DUF5949"/>
</dbReference>
<name>A0ABW2WPY4_9ACTN</name>
<dbReference type="Pfam" id="PF19374">
    <property type="entry name" value="DUF5949"/>
    <property type="match status" value="1"/>
</dbReference>
<dbReference type="EMBL" id="JBHTGL010000006">
    <property type="protein sequence ID" value="MFD0622396.1"/>
    <property type="molecule type" value="Genomic_DNA"/>
</dbReference>
<sequence length="161" mass="17163">MLTRTAPATGPDTGLLASLGAWTWPGTAADGQQVAHLLLAHRLGRTSHDTPAAIEARMRHLAETLGGLARAEDPAPETLGTLATVGSHVLLRFPGARWGLKLPAHPQWTRLVHDHGRAALVLGLDPLAQWADAPRVDAYLDAALARGRLLFGFARRTSRTA</sequence>
<proteinExistence type="predicted"/>
<reference evidence="2" key="3">
    <citation type="submission" date="2024-09" db="EMBL/GenBank/DDBJ databases">
        <authorList>
            <person name="Sun Q."/>
            <person name="Mori K."/>
        </authorList>
    </citation>
    <scope>NUCLEOTIDE SEQUENCE</scope>
    <source>
        <strain evidence="2">JCM 12607</strain>
    </source>
</reference>